<reference evidence="3" key="1">
    <citation type="submission" date="2019-07" db="EMBL/GenBank/DDBJ databases">
        <title>Chitinimonas sp. nov., isolated from Ny-Alesund, arctica soil.</title>
        <authorList>
            <person name="Xu Q."/>
            <person name="Peng F."/>
        </authorList>
    </citation>
    <scope>NUCLEOTIDE SEQUENCE [LARGE SCALE GENOMIC DNA]</scope>
    <source>
        <strain evidence="3">R3-44</strain>
    </source>
</reference>
<dbReference type="KEGG" id="cari:FNU76_11805"/>
<organism evidence="2 3">
    <name type="scientific">Chitinimonas arctica</name>
    <dbReference type="NCBI Taxonomy" id="2594795"/>
    <lineage>
        <taxon>Bacteria</taxon>
        <taxon>Pseudomonadati</taxon>
        <taxon>Pseudomonadota</taxon>
        <taxon>Betaproteobacteria</taxon>
        <taxon>Neisseriales</taxon>
        <taxon>Chitinibacteraceae</taxon>
        <taxon>Chitinimonas</taxon>
    </lineage>
</organism>
<name>A0A516SFS3_9NEIS</name>
<feature type="region of interest" description="Disordered" evidence="1">
    <location>
        <begin position="1"/>
        <end position="22"/>
    </location>
</feature>
<evidence type="ECO:0000313" key="3">
    <source>
        <dbReference type="Proteomes" id="UP000317550"/>
    </source>
</evidence>
<dbReference type="EMBL" id="CP041730">
    <property type="protein sequence ID" value="QDQ26992.1"/>
    <property type="molecule type" value="Genomic_DNA"/>
</dbReference>
<dbReference type="OrthoDB" id="557859at2"/>
<keyword evidence="3" id="KW-1185">Reference proteome</keyword>
<evidence type="ECO:0000313" key="2">
    <source>
        <dbReference type="EMBL" id="QDQ26992.1"/>
    </source>
</evidence>
<dbReference type="AlphaFoldDB" id="A0A516SFS3"/>
<dbReference type="Proteomes" id="UP000317550">
    <property type="component" value="Chromosome"/>
</dbReference>
<accession>A0A516SFS3</accession>
<proteinExistence type="predicted"/>
<dbReference type="RefSeq" id="WP_144278385.1">
    <property type="nucleotide sequence ID" value="NZ_CP041730.1"/>
</dbReference>
<gene>
    <name evidence="2" type="ORF">FNU76_11805</name>
</gene>
<protein>
    <submittedName>
        <fullName evidence="2">DUF2281 domain-containing protein</fullName>
    </submittedName>
</protein>
<evidence type="ECO:0000256" key="1">
    <source>
        <dbReference type="SAM" id="MobiDB-lite"/>
    </source>
</evidence>
<sequence length="58" mass="6181">MTAKAGKPTAKPVSVQAGKPVRKPGALKGKIRIAEDFDTPLSDNLLAIFEGWPKSFNS</sequence>